<evidence type="ECO:0000313" key="4">
    <source>
        <dbReference type="EMBL" id="OXE34061.1"/>
    </source>
</evidence>
<keyword evidence="4" id="KW-0808">Transferase</keyword>
<dbReference type="PROSITE" id="PS51165">
    <property type="entry name" value="THUMP"/>
    <property type="match status" value="1"/>
</dbReference>
<dbReference type="PANTHER" id="PTHR47313">
    <property type="entry name" value="RIBOSOMAL RNA LARGE SUBUNIT METHYLTRANSFERASE K/L"/>
    <property type="match status" value="1"/>
</dbReference>
<gene>
    <name evidence="4" type="primary">rlmL</name>
    <name evidence="4" type="ORF">CA163_04220</name>
</gene>
<keyword evidence="1 4" id="KW-0489">Methyltransferase</keyword>
<evidence type="ECO:0000259" key="3">
    <source>
        <dbReference type="PROSITE" id="PS51165"/>
    </source>
</evidence>
<dbReference type="CDD" id="cd11715">
    <property type="entry name" value="THUMP_AdoMetMT"/>
    <property type="match status" value="1"/>
</dbReference>
<dbReference type="InterPro" id="IPR004114">
    <property type="entry name" value="THUMP_dom"/>
</dbReference>
<accession>A0A227JG31</accession>
<dbReference type="Gene3D" id="3.30.2130.30">
    <property type="match status" value="1"/>
</dbReference>
<dbReference type="InterPro" id="IPR029063">
    <property type="entry name" value="SAM-dependent_MTases_sf"/>
</dbReference>
<dbReference type="SMART" id="SM00981">
    <property type="entry name" value="THUMP"/>
    <property type="match status" value="1"/>
</dbReference>
<dbReference type="Pfam" id="PF02926">
    <property type="entry name" value="THUMP"/>
    <property type="match status" value="1"/>
</dbReference>
<dbReference type="GO" id="GO:0003723">
    <property type="term" value="F:RNA binding"/>
    <property type="evidence" value="ECO:0007669"/>
    <property type="project" value="UniProtKB-UniRule"/>
</dbReference>
<protein>
    <submittedName>
        <fullName evidence="4">23S rRNA (Guanine(2445)-N(2))/(Guanine(2069)-N(7))-methyltransferase</fullName>
    </submittedName>
</protein>
<dbReference type="AlphaFoldDB" id="A0A227JG31"/>
<dbReference type="GO" id="GO:0070043">
    <property type="term" value="F:rRNA (guanine-N7-)-methyltransferase activity"/>
    <property type="evidence" value="ECO:0007669"/>
    <property type="project" value="TreeGrafter"/>
</dbReference>
<reference evidence="4 5" key="1">
    <citation type="journal article" date="2017" name="Appl. Environ. Microbiol.">
        <title>Parallel evolution of two clades of a major Atlantic endemic Vibrio parahaemolyticus pathogen lineage by independent acquisition of related pathogenicity islands.</title>
        <authorList>
            <person name="Xu F."/>
            <person name="Gonzalez-Escalona N."/>
            <person name="Drees K.P."/>
            <person name="Sebra R.P."/>
            <person name="Cooper V.S."/>
            <person name="Jones S.H."/>
            <person name="Whistler C.A."/>
        </authorList>
    </citation>
    <scope>NUCLEOTIDE SEQUENCE [LARGE SCALE GENOMIC DNA]</scope>
    <source>
        <strain evidence="4 5">MAVP-3</strain>
    </source>
</reference>
<feature type="non-terminal residue" evidence="4">
    <location>
        <position position="155"/>
    </location>
</feature>
<feature type="domain" description="THUMP" evidence="3">
    <location>
        <begin position="43"/>
        <end position="154"/>
    </location>
</feature>
<dbReference type="InterPro" id="IPR054170">
    <property type="entry name" value="RlmL_1st"/>
</dbReference>
<keyword evidence="2" id="KW-0694">RNA-binding</keyword>
<evidence type="ECO:0000256" key="1">
    <source>
        <dbReference type="ARBA" id="ARBA00022603"/>
    </source>
</evidence>
<dbReference type="GO" id="GO:0008990">
    <property type="term" value="F:rRNA (guanine-N2-)-methyltransferase activity"/>
    <property type="evidence" value="ECO:0007669"/>
    <property type="project" value="TreeGrafter"/>
</dbReference>
<sequence>MNQYLAVTSNGMENLLVEELTKLGIENAKPVQAGVKFKATNEQIYRCCLWSRLASRFVRVLSEFTCNDDMDLYLSTSSINWVNQFHSSKRFVVDFNGTNREIRNSQYGAMKVKDGIVDCFEKKGLPRPNISKERPDIRVHVRLHKDKAILGVDMV</sequence>
<dbReference type="PANTHER" id="PTHR47313:SF1">
    <property type="entry name" value="RIBOSOMAL RNA LARGE SUBUNIT METHYLTRANSFERASE K_L"/>
    <property type="match status" value="1"/>
</dbReference>
<evidence type="ECO:0000256" key="2">
    <source>
        <dbReference type="PROSITE-ProRule" id="PRU00529"/>
    </source>
</evidence>
<organism evidence="4 5">
    <name type="scientific">Vibrio parahaemolyticus</name>
    <dbReference type="NCBI Taxonomy" id="670"/>
    <lineage>
        <taxon>Bacteria</taxon>
        <taxon>Pseudomonadati</taxon>
        <taxon>Pseudomonadota</taxon>
        <taxon>Gammaproteobacteria</taxon>
        <taxon>Vibrionales</taxon>
        <taxon>Vibrionaceae</taxon>
        <taxon>Vibrio</taxon>
    </lineage>
</organism>
<name>A0A227JG31_VIBPH</name>
<dbReference type="Proteomes" id="UP000214596">
    <property type="component" value="Unassembled WGS sequence"/>
</dbReference>
<proteinExistence type="predicted"/>
<comment type="caution">
    <text evidence="4">The sequence shown here is derived from an EMBL/GenBank/DDBJ whole genome shotgun (WGS) entry which is preliminary data.</text>
</comment>
<dbReference type="EMBL" id="NIXT01000138">
    <property type="protein sequence ID" value="OXE34061.1"/>
    <property type="molecule type" value="Genomic_DNA"/>
</dbReference>
<dbReference type="Pfam" id="PF22020">
    <property type="entry name" value="RlmL_1st"/>
    <property type="match status" value="1"/>
</dbReference>
<dbReference type="SUPFAM" id="SSF53335">
    <property type="entry name" value="S-adenosyl-L-methionine-dependent methyltransferases"/>
    <property type="match status" value="1"/>
</dbReference>
<evidence type="ECO:0000313" key="5">
    <source>
        <dbReference type="Proteomes" id="UP000214596"/>
    </source>
</evidence>